<dbReference type="Pfam" id="PF05542">
    <property type="entry name" value="DUF760"/>
    <property type="match status" value="2"/>
</dbReference>
<organism evidence="3 4">
    <name type="scientific">Daucus carota subsp. sativus</name>
    <name type="common">Carrot</name>
    <dbReference type="NCBI Taxonomy" id="79200"/>
    <lineage>
        <taxon>Eukaryota</taxon>
        <taxon>Viridiplantae</taxon>
        <taxon>Streptophyta</taxon>
        <taxon>Embryophyta</taxon>
        <taxon>Tracheophyta</taxon>
        <taxon>Spermatophyta</taxon>
        <taxon>Magnoliopsida</taxon>
        <taxon>eudicotyledons</taxon>
        <taxon>Gunneridae</taxon>
        <taxon>Pentapetalae</taxon>
        <taxon>asterids</taxon>
        <taxon>campanulids</taxon>
        <taxon>Apiales</taxon>
        <taxon>Apiaceae</taxon>
        <taxon>Apioideae</taxon>
        <taxon>Scandiceae</taxon>
        <taxon>Daucinae</taxon>
        <taxon>Daucus</taxon>
        <taxon>Daucus sect. Daucus</taxon>
    </lineage>
</organism>
<sequence length="291" mass="32736">MKRTISGMLGLLPSDQFEVLIESLWGPLSKLLVSSMMTGYTLRNAEYRLCLERNLDIHEEDTDRQKLEDSKLEDQVLLLDNNDIIKIWTHDEVHDSTNTNENITDISDLGETSPQVKELISKLQSSLSSVKKELREVKRKSAALQMQQFVGEEKNDLLDYLRSLQPEKVAELSEPTSPELREIIHSVVHGLLATLSPKVHSKAPNLPDNASSGTANGGIAEDHTDLVENTSLQFHPLVSLTRDYLARLLFWCMLLGHYVRGLEHRLELMELLALPNDSREDTSTASDGQVA</sequence>
<dbReference type="AlphaFoldDB" id="A0AAF0XTG3"/>
<dbReference type="InterPro" id="IPR008479">
    <property type="entry name" value="DUF760"/>
</dbReference>
<keyword evidence="4" id="KW-1185">Reference proteome</keyword>
<protein>
    <submittedName>
        <fullName evidence="3">Uncharacterized protein</fullName>
    </submittedName>
</protein>
<feature type="coiled-coil region" evidence="1">
    <location>
        <begin position="120"/>
        <end position="147"/>
    </location>
</feature>
<reference evidence="3" key="2">
    <citation type="submission" date="2022-03" db="EMBL/GenBank/DDBJ databases">
        <title>Draft title - Genomic analysis of global carrot germplasm unveils the trajectory of domestication and the origin of high carotenoid orange carrot.</title>
        <authorList>
            <person name="Iorizzo M."/>
            <person name="Ellison S."/>
            <person name="Senalik D."/>
            <person name="Macko-Podgorni A."/>
            <person name="Grzebelus D."/>
            <person name="Bostan H."/>
            <person name="Rolling W."/>
            <person name="Curaba J."/>
            <person name="Simon P."/>
        </authorList>
    </citation>
    <scope>NUCLEOTIDE SEQUENCE</scope>
    <source>
        <tissue evidence="3">Leaf</tissue>
    </source>
</reference>
<accession>A0AAF0XTG3</accession>
<evidence type="ECO:0000313" key="3">
    <source>
        <dbReference type="EMBL" id="WOH13933.1"/>
    </source>
</evidence>
<dbReference type="EMBL" id="CP093351">
    <property type="protein sequence ID" value="WOH13933.1"/>
    <property type="molecule type" value="Genomic_DNA"/>
</dbReference>
<reference evidence="3" key="1">
    <citation type="journal article" date="2016" name="Nat. Genet.">
        <title>A high-quality carrot genome assembly provides new insights into carotenoid accumulation and asterid genome evolution.</title>
        <authorList>
            <person name="Iorizzo M."/>
            <person name="Ellison S."/>
            <person name="Senalik D."/>
            <person name="Zeng P."/>
            <person name="Satapoomin P."/>
            <person name="Huang J."/>
            <person name="Bowman M."/>
            <person name="Iovene M."/>
            <person name="Sanseverino W."/>
            <person name="Cavagnaro P."/>
            <person name="Yildiz M."/>
            <person name="Macko-Podgorni A."/>
            <person name="Moranska E."/>
            <person name="Grzebelus E."/>
            <person name="Grzebelus D."/>
            <person name="Ashrafi H."/>
            <person name="Zheng Z."/>
            <person name="Cheng S."/>
            <person name="Spooner D."/>
            <person name="Van Deynze A."/>
            <person name="Simon P."/>
        </authorList>
    </citation>
    <scope>NUCLEOTIDE SEQUENCE</scope>
    <source>
        <tissue evidence="3">Leaf</tissue>
    </source>
</reference>
<evidence type="ECO:0000313" key="4">
    <source>
        <dbReference type="Proteomes" id="UP000077755"/>
    </source>
</evidence>
<dbReference type="PANTHER" id="PTHR33598:SF2">
    <property type="entry name" value="MAR-BINDING FILAMENT-LIKE PROTEIN"/>
    <property type="match status" value="1"/>
</dbReference>
<name>A0AAF0XTG3_DAUCS</name>
<dbReference type="Proteomes" id="UP000077755">
    <property type="component" value="Chromosome 9"/>
</dbReference>
<evidence type="ECO:0000256" key="1">
    <source>
        <dbReference type="SAM" id="Coils"/>
    </source>
</evidence>
<gene>
    <name evidence="3" type="ORF">DCAR_0933446</name>
</gene>
<dbReference type="PANTHER" id="PTHR33598">
    <property type="entry name" value="OS02G0833400 PROTEIN"/>
    <property type="match status" value="1"/>
</dbReference>
<evidence type="ECO:0000256" key="2">
    <source>
        <dbReference type="SAM" id="MobiDB-lite"/>
    </source>
</evidence>
<feature type="region of interest" description="Disordered" evidence="2">
    <location>
        <begin position="200"/>
        <end position="220"/>
    </location>
</feature>
<proteinExistence type="predicted"/>
<keyword evidence="1" id="KW-0175">Coiled coil</keyword>